<dbReference type="Pfam" id="PF04138">
    <property type="entry name" value="GtrA_DPMS_TM"/>
    <property type="match status" value="1"/>
</dbReference>
<evidence type="ECO:0000256" key="1">
    <source>
        <dbReference type="ARBA" id="ARBA00004141"/>
    </source>
</evidence>
<evidence type="ECO:0000256" key="3">
    <source>
        <dbReference type="ARBA" id="ARBA00022692"/>
    </source>
</evidence>
<dbReference type="EMBL" id="JAUSTI010000005">
    <property type="protein sequence ID" value="MDQ0170640.1"/>
    <property type="molecule type" value="Genomic_DNA"/>
</dbReference>
<accession>A0ABT9WCS4</accession>
<evidence type="ECO:0000313" key="9">
    <source>
        <dbReference type="Proteomes" id="UP001233836"/>
    </source>
</evidence>
<evidence type="ECO:0000256" key="5">
    <source>
        <dbReference type="ARBA" id="ARBA00023136"/>
    </source>
</evidence>
<gene>
    <name evidence="8" type="ORF">J2T19_002088</name>
</gene>
<evidence type="ECO:0000256" key="6">
    <source>
        <dbReference type="SAM" id="Phobius"/>
    </source>
</evidence>
<dbReference type="PANTHER" id="PTHR38459:SF1">
    <property type="entry name" value="PROPHAGE BACTOPRENOL-LINKED GLUCOSE TRANSLOCASE HOMOLOG"/>
    <property type="match status" value="1"/>
</dbReference>
<reference evidence="8 9" key="1">
    <citation type="submission" date="2023-07" db="EMBL/GenBank/DDBJ databases">
        <title>Sorghum-associated microbial communities from plants grown in Nebraska, USA.</title>
        <authorList>
            <person name="Schachtman D."/>
        </authorList>
    </citation>
    <scope>NUCLEOTIDE SEQUENCE [LARGE SCALE GENOMIC DNA]</scope>
    <source>
        <strain evidence="8 9">DS1314</strain>
    </source>
</reference>
<dbReference type="Proteomes" id="UP001233836">
    <property type="component" value="Unassembled WGS sequence"/>
</dbReference>
<feature type="transmembrane region" description="Helical" evidence="6">
    <location>
        <begin position="31"/>
        <end position="49"/>
    </location>
</feature>
<dbReference type="InterPro" id="IPR007267">
    <property type="entry name" value="GtrA_DPMS_TM"/>
</dbReference>
<keyword evidence="3 6" id="KW-0812">Transmembrane</keyword>
<evidence type="ECO:0000256" key="2">
    <source>
        <dbReference type="ARBA" id="ARBA00009399"/>
    </source>
</evidence>
<keyword evidence="5 6" id="KW-0472">Membrane</keyword>
<keyword evidence="4 6" id="KW-1133">Transmembrane helix</keyword>
<feature type="transmembrane region" description="Helical" evidence="6">
    <location>
        <begin position="55"/>
        <end position="75"/>
    </location>
</feature>
<organism evidence="8 9">
    <name type="scientific">Paenibacillus tundrae</name>
    <dbReference type="NCBI Taxonomy" id="528187"/>
    <lineage>
        <taxon>Bacteria</taxon>
        <taxon>Bacillati</taxon>
        <taxon>Bacillota</taxon>
        <taxon>Bacilli</taxon>
        <taxon>Bacillales</taxon>
        <taxon>Paenibacillaceae</taxon>
        <taxon>Paenibacillus</taxon>
    </lineage>
</organism>
<keyword evidence="9" id="KW-1185">Reference proteome</keyword>
<name>A0ABT9WCS4_9BACL</name>
<comment type="similarity">
    <text evidence="2">Belongs to the GtrA family.</text>
</comment>
<dbReference type="PANTHER" id="PTHR38459">
    <property type="entry name" value="PROPHAGE BACTOPRENOL-LINKED GLUCOSE TRANSLOCASE HOMOLOG"/>
    <property type="match status" value="1"/>
</dbReference>
<dbReference type="InterPro" id="IPR051401">
    <property type="entry name" value="GtrA_CellWall_Glycosyl"/>
</dbReference>
<comment type="subcellular location">
    <subcellularLocation>
        <location evidence="1">Membrane</location>
        <topology evidence="1">Multi-pass membrane protein</topology>
    </subcellularLocation>
</comment>
<evidence type="ECO:0000259" key="7">
    <source>
        <dbReference type="Pfam" id="PF04138"/>
    </source>
</evidence>
<feature type="domain" description="GtrA/DPMS transmembrane" evidence="7">
    <location>
        <begin position="2"/>
        <end position="80"/>
    </location>
</feature>
<sequence>MCSSIFNYTVNRKYVFTRGQTSKVHQSFPKYFALVILVLLLNYGLLYFYNETLILPLIAAKLLTEASIFLFSYWAQRRFVYS</sequence>
<evidence type="ECO:0000256" key="4">
    <source>
        <dbReference type="ARBA" id="ARBA00022989"/>
    </source>
</evidence>
<proteinExistence type="inferred from homology"/>
<protein>
    <submittedName>
        <fullName evidence="8">Flippase GtrA</fullName>
    </submittedName>
</protein>
<evidence type="ECO:0000313" key="8">
    <source>
        <dbReference type="EMBL" id="MDQ0170640.1"/>
    </source>
</evidence>
<comment type="caution">
    <text evidence="8">The sequence shown here is derived from an EMBL/GenBank/DDBJ whole genome shotgun (WGS) entry which is preliminary data.</text>
</comment>